<keyword evidence="2" id="KW-1185">Reference proteome</keyword>
<evidence type="ECO:0000313" key="2">
    <source>
        <dbReference type="Proteomes" id="UP000183223"/>
    </source>
</evidence>
<dbReference type="AlphaFoldDB" id="A0A1G5Q8Z9"/>
<dbReference type="Proteomes" id="UP000183223">
    <property type="component" value="Unassembled WGS sequence"/>
</dbReference>
<dbReference type="Pfam" id="PF19929">
    <property type="entry name" value="DUF6392"/>
    <property type="match status" value="1"/>
</dbReference>
<organism evidence="1 2">
    <name type="scientific">Photorhabdus luminescens</name>
    <name type="common">Xenorhabdus luminescens</name>
    <dbReference type="NCBI Taxonomy" id="29488"/>
    <lineage>
        <taxon>Bacteria</taxon>
        <taxon>Pseudomonadati</taxon>
        <taxon>Pseudomonadota</taxon>
        <taxon>Gammaproteobacteria</taxon>
        <taxon>Enterobacterales</taxon>
        <taxon>Morganellaceae</taxon>
        <taxon>Photorhabdus</taxon>
    </lineage>
</organism>
<dbReference type="OrthoDB" id="6432498at2"/>
<dbReference type="RefSeq" id="WP_049582046.1">
    <property type="nucleotide sequence ID" value="NZ_CAWQXX010000066.1"/>
</dbReference>
<dbReference type="InterPro" id="IPR045657">
    <property type="entry name" value="DUF6392"/>
</dbReference>
<gene>
    <name evidence="1" type="ORF">SAMN02982990_01195</name>
</gene>
<protein>
    <recommendedName>
        <fullName evidence="3">Pyocin immunity protein</fullName>
    </recommendedName>
</protein>
<name>A0A1G5Q8Z9_PHOLU</name>
<sequence>MAINIEALINSLGKTYQEIFDEGLIPYKTKPKGNLGCDYISLDMIKEGVYLAFKRENKVLFVVTITLIDRDKPSYQFPNKLPSPLISMMSRQWIHEQFGKPEKSHPPEMIMKHQFGRKDLYTLLDFRIPTSMQISYDLLDRVEYMTFLPTSEVCW</sequence>
<dbReference type="GeneID" id="45655136"/>
<accession>A0A1G5Q8Z9</accession>
<reference evidence="2" key="1">
    <citation type="submission" date="2016-10" db="EMBL/GenBank/DDBJ databases">
        <authorList>
            <person name="Varghese N."/>
            <person name="Submissions S."/>
        </authorList>
    </citation>
    <scope>NUCLEOTIDE SEQUENCE [LARGE SCALE GENOMIC DNA]</scope>
    <source>
        <strain evidence="2">ATCC 29999</strain>
    </source>
</reference>
<evidence type="ECO:0000313" key="1">
    <source>
        <dbReference type="EMBL" id="SCZ58323.1"/>
    </source>
</evidence>
<proteinExistence type="predicted"/>
<dbReference type="EMBL" id="FMWJ01000004">
    <property type="protein sequence ID" value="SCZ58323.1"/>
    <property type="molecule type" value="Genomic_DNA"/>
</dbReference>
<evidence type="ECO:0008006" key="3">
    <source>
        <dbReference type="Google" id="ProtNLM"/>
    </source>
</evidence>